<comment type="caution">
    <text evidence="1">The sequence shown here is derived from an EMBL/GenBank/DDBJ whole genome shotgun (WGS) entry which is preliminary data.</text>
</comment>
<dbReference type="OrthoDB" id="9981395at2"/>
<gene>
    <name evidence="1" type="ORF">E4P47_06990</name>
</gene>
<dbReference type="STRING" id="1122973.GCA_000379925_00893"/>
<evidence type="ECO:0000313" key="2">
    <source>
        <dbReference type="Proteomes" id="UP000297225"/>
    </source>
</evidence>
<protein>
    <submittedName>
        <fullName evidence="1">Uncharacterized protein</fullName>
    </submittedName>
</protein>
<dbReference type="GeneID" id="66797920"/>
<evidence type="ECO:0000313" key="1">
    <source>
        <dbReference type="EMBL" id="TFH94555.1"/>
    </source>
</evidence>
<dbReference type="Proteomes" id="UP000297225">
    <property type="component" value="Unassembled WGS sequence"/>
</dbReference>
<dbReference type="RefSeq" id="WP_018358146.1">
    <property type="nucleotide sequence ID" value="NZ_CP197400.1"/>
</dbReference>
<organism evidence="1 2">
    <name type="scientific">Porphyromonas levii</name>
    <dbReference type="NCBI Taxonomy" id="28114"/>
    <lineage>
        <taxon>Bacteria</taxon>
        <taxon>Pseudomonadati</taxon>
        <taxon>Bacteroidota</taxon>
        <taxon>Bacteroidia</taxon>
        <taxon>Bacteroidales</taxon>
        <taxon>Porphyromonadaceae</taxon>
        <taxon>Porphyromonas</taxon>
    </lineage>
</organism>
<reference evidence="1 2" key="1">
    <citation type="submission" date="2019-03" db="EMBL/GenBank/DDBJ databases">
        <title>Porphyromonas levii Isolated from the Uterus of Dairy Cows.</title>
        <authorList>
            <person name="Francis A.M."/>
        </authorList>
    </citation>
    <scope>NUCLEOTIDE SEQUENCE [LARGE SCALE GENOMIC DNA]</scope>
    <source>
        <strain evidence="1 2">AF5678</strain>
    </source>
</reference>
<keyword evidence="2" id="KW-1185">Reference proteome</keyword>
<dbReference type="AlphaFoldDB" id="A0A4Y8WNA7"/>
<sequence length="234" mass="26056">MKETGEEGRVLVPMKLDGFGSSQSSPDAMVLLLIPVEDDKYRLPNGEQMIYPVGVAPAVAPIYFAKLTQLYEGMNDTLLEMSNFYELMSETKLQTLHIYQGKSGARPYLVYRDKNGEENSFRVSLPNGILTAMSHNLPILVEQKLLESTASAVRVNRGEPTSAPNEKRGKSISPADIGNEIIAGNKPESPMDEDLKRAIANFSPEEHSLLRVLAIKNENYEWAAVLKELEDRDE</sequence>
<name>A0A4Y8WNA7_9PORP</name>
<accession>A0A4Y8WNA7</accession>
<proteinExistence type="predicted"/>
<dbReference type="EMBL" id="SPNC01000108">
    <property type="protein sequence ID" value="TFH94555.1"/>
    <property type="molecule type" value="Genomic_DNA"/>
</dbReference>